<name>A0A375YFT4_MYCPF</name>
<evidence type="ECO:0000313" key="2">
    <source>
        <dbReference type="EMBL" id="SRX79971.1"/>
    </source>
</evidence>
<gene>
    <name evidence="2" type="ORF">MPP7335_01709</name>
</gene>
<organism evidence="2 3">
    <name type="scientific">Mycolicibacterium parafortuitum</name>
    <name type="common">Mycobacterium parafortuitum</name>
    <dbReference type="NCBI Taxonomy" id="39692"/>
    <lineage>
        <taxon>Bacteria</taxon>
        <taxon>Bacillati</taxon>
        <taxon>Actinomycetota</taxon>
        <taxon>Actinomycetes</taxon>
        <taxon>Mycobacteriales</taxon>
        <taxon>Mycobacteriaceae</taxon>
        <taxon>Mycolicibacterium</taxon>
    </lineage>
</organism>
<reference evidence="2 3" key="1">
    <citation type="submission" date="2018-05" db="EMBL/GenBank/DDBJ databases">
        <authorList>
            <consortium name="IHU Genomes"/>
        </authorList>
    </citation>
    <scope>NUCLEOTIDE SEQUENCE [LARGE SCALE GENOMIC DNA]</scope>
    <source>
        <strain evidence="2 3">P7335</strain>
    </source>
</reference>
<proteinExistence type="predicted"/>
<dbReference type="RefSeq" id="WP_083144870.1">
    <property type="nucleotide sequence ID" value="NZ_MVID01000017.1"/>
</dbReference>
<dbReference type="EMBL" id="UEGS01000001">
    <property type="protein sequence ID" value="SRX79971.1"/>
    <property type="molecule type" value="Genomic_DNA"/>
</dbReference>
<sequence length="236" mass="24773">MTRSPARLRLRRRLLVFSTLPALAVVLLAVKLISVVVVGGAAQRHFETGEAGALADDVSLLQIFNVVEPTNADLAAGGLAVLQDRLDVADARFTDVLGRTALDESCAVRVDLELVRERRADIDAWEARLDVAHQRYESALAVITDAPSGCFAGNDDPDPQRRTVRNDAADRVRAKISALGTVAPLAPPSLPPAAAPAPASPPVSGPAPTGPPDARRLDPGGDPLEALRTILRDAGG</sequence>
<dbReference type="AlphaFoldDB" id="A0A375YFT4"/>
<evidence type="ECO:0000256" key="1">
    <source>
        <dbReference type="SAM" id="MobiDB-lite"/>
    </source>
</evidence>
<keyword evidence="3" id="KW-1185">Reference proteome</keyword>
<feature type="compositionally biased region" description="Pro residues" evidence="1">
    <location>
        <begin position="185"/>
        <end position="211"/>
    </location>
</feature>
<evidence type="ECO:0000313" key="3">
    <source>
        <dbReference type="Proteomes" id="UP000252008"/>
    </source>
</evidence>
<protein>
    <submittedName>
        <fullName evidence="2">Uncharacterized protein</fullName>
    </submittedName>
</protein>
<accession>A0A375YFT4</accession>
<dbReference type="STRING" id="39692.BST38_18280"/>
<dbReference type="Proteomes" id="UP000252008">
    <property type="component" value="Unassembled WGS sequence"/>
</dbReference>
<feature type="region of interest" description="Disordered" evidence="1">
    <location>
        <begin position="183"/>
        <end position="224"/>
    </location>
</feature>